<feature type="transmembrane region" description="Helical" evidence="1">
    <location>
        <begin position="101"/>
        <end position="119"/>
    </location>
</feature>
<gene>
    <name evidence="2" type="ORF">GGQ96_000303</name>
</gene>
<evidence type="ECO:0000313" key="2">
    <source>
        <dbReference type="EMBL" id="MBB4616197.1"/>
    </source>
</evidence>
<name>A0A7W7AHK7_9SPHN</name>
<accession>A0A7W7AHK7</accession>
<dbReference type="EMBL" id="JACHNY010000001">
    <property type="protein sequence ID" value="MBB4616197.1"/>
    <property type="molecule type" value="Genomic_DNA"/>
</dbReference>
<keyword evidence="1" id="KW-1133">Transmembrane helix</keyword>
<keyword evidence="1" id="KW-0812">Transmembrane</keyword>
<evidence type="ECO:0000313" key="3">
    <source>
        <dbReference type="Proteomes" id="UP000574769"/>
    </source>
</evidence>
<organism evidence="2 3">
    <name type="scientific">Sphingomonas abaci</name>
    <dbReference type="NCBI Taxonomy" id="237611"/>
    <lineage>
        <taxon>Bacteria</taxon>
        <taxon>Pseudomonadati</taxon>
        <taxon>Pseudomonadota</taxon>
        <taxon>Alphaproteobacteria</taxon>
        <taxon>Sphingomonadales</taxon>
        <taxon>Sphingomonadaceae</taxon>
        <taxon>Sphingomonas</taxon>
    </lineage>
</organism>
<dbReference type="AlphaFoldDB" id="A0A7W7AHK7"/>
<keyword evidence="1" id="KW-0472">Membrane</keyword>
<feature type="transmembrane region" description="Helical" evidence="1">
    <location>
        <begin position="125"/>
        <end position="147"/>
    </location>
</feature>
<proteinExistence type="predicted"/>
<evidence type="ECO:0000256" key="1">
    <source>
        <dbReference type="SAM" id="Phobius"/>
    </source>
</evidence>
<evidence type="ECO:0008006" key="4">
    <source>
        <dbReference type="Google" id="ProtNLM"/>
    </source>
</evidence>
<reference evidence="2 3" key="1">
    <citation type="submission" date="2020-08" db="EMBL/GenBank/DDBJ databases">
        <title>Genomic Encyclopedia of Type Strains, Phase IV (KMG-IV): sequencing the most valuable type-strain genomes for metagenomic binning, comparative biology and taxonomic classification.</title>
        <authorList>
            <person name="Goeker M."/>
        </authorList>
    </citation>
    <scope>NUCLEOTIDE SEQUENCE [LARGE SCALE GENOMIC DNA]</scope>
    <source>
        <strain evidence="2 3">DSM 15867</strain>
    </source>
</reference>
<feature type="transmembrane region" description="Helical" evidence="1">
    <location>
        <begin position="40"/>
        <end position="56"/>
    </location>
</feature>
<protein>
    <recommendedName>
        <fullName evidence="4">DUF1453 family protein</fullName>
    </recommendedName>
</protein>
<feature type="transmembrane region" description="Helical" evidence="1">
    <location>
        <begin position="6"/>
        <end position="28"/>
    </location>
</feature>
<dbReference type="Proteomes" id="UP000574769">
    <property type="component" value="Unassembled WGS sequence"/>
</dbReference>
<feature type="transmembrane region" description="Helical" evidence="1">
    <location>
        <begin position="62"/>
        <end position="80"/>
    </location>
</feature>
<keyword evidence="3" id="KW-1185">Reference proteome</keyword>
<dbReference type="InterPro" id="IPR058247">
    <property type="entry name" value="DUF1453"/>
</dbReference>
<dbReference type="Pfam" id="PF07301">
    <property type="entry name" value="DUF1453"/>
    <property type="match status" value="1"/>
</dbReference>
<sequence length="168" mass="18668">MDQPPATLISYAITGFILAIVLAFRWRGMRRETLLRLERLWMLPAFYAALVAFVLTERPPSGTGWLWCGIALALGAALGWQRGRMMTIRVDPDSHALRQTSSPAATLFILALILLRQGARDGAVWLHLDLWTVTDALMALALGLIATQRLEMFLRGRRLLAAATLSRA</sequence>
<dbReference type="RefSeq" id="WP_184110852.1">
    <property type="nucleotide sequence ID" value="NZ_JACHNY010000001.1"/>
</dbReference>
<comment type="caution">
    <text evidence="2">The sequence shown here is derived from an EMBL/GenBank/DDBJ whole genome shotgun (WGS) entry which is preliminary data.</text>
</comment>